<keyword evidence="1" id="KW-0812">Transmembrane</keyword>
<keyword evidence="1" id="KW-0472">Membrane</keyword>
<evidence type="ECO:0000256" key="1">
    <source>
        <dbReference type="SAM" id="Phobius"/>
    </source>
</evidence>
<keyword evidence="1" id="KW-1133">Transmembrane helix</keyword>
<organism evidence="2">
    <name type="scientific">Anguilla anguilla</name>
    <name type="common">European freshwater eel</name>
    <name type="synonym">Muraena anguilla</name>
    <dbReference type="NCBI Taxonomy" id="7936"/>
    <lineage>
        <taxon>Eukaryota</taxon>
        <taxon>Metazoa</taxon>
        <taxon>Chordata</taxon>
        <taxon>Craniata</taxon>
        <taxon>Vertebrata</taxon>
        <taxon>Euteleostomi</taxon>
        <taxon>Actinopterygii</taxon>
        <taxon>Neopterygii</taxon>
        <taxon>Teleostei</taxon>
        <taxon>Anguilliformes</taxon>
        <taxon>Anguillidae</taxon>
        <taxon>Anguilla</taxon>
    </lineage>
</organism>
<dbReference type="EMBL" id="GBXM01054751">
    <property type="protein sequence ID" value="JAH53826.1"/>
    <property type="molecule type" value="Transcribed_RNA"/>
</dbReference>
<feature type="transmembrane region" description="Helical" evidence="1">
    <location>
        <begin position="6"/>
        <end position="33"/>
    </location>
</feature>
<sequence>MIHHFAVFAHVIIAMVILMMLSIQTSVCFPFVWEWILKYKCIS</sequence>
<protein>
    <submittedName>
        <fullName evidence="2">Uncharacterized protein</fullName>
    </submittedName>
</protein>
<reference evidence="2" key="1">
    <citation type="submission" date="2014-11" db="EMBL/GenBank/DDBJ databases">
        <authorList>
            <person name="Amaro Gonzalez C."/>
        </authorList>
    </citation>
    <scope>NUCLEOTIDE SEQUENCE</scope>
</reference>
<reference evidence="2" key="2">
    <citation type="journal article" date="2015" name="Fish Shellfish Immunol.">
        <title>Early steps in the European eel (Anguilla anguilla)-Vibrio vulnificus interaction in the gills: Role of the RtxA13 toxin.</title>
        <authorList>
            <person name="Callol A."/>
            <person name="Pajuelo D."/>
            <person name="Ebbesson L."/>
            <person name="Teles M."/>
            <person name="MacKenzie S."/>
            <person name="Amaro C."/>
        </authorList>
    </citation>
    <scope>NUCLEOTIDE SEQUENCE</scope>
</reference>
<proteinExistence type="predicted"/>
<name>A0A0E9TJS6_ANGAN</name>
<dbReference type="AlphaFoldDB" id="A0A0E9TJS6"/>
<accession>A0A0E9TJS6</accession>
<evidence type="ECO:0000313" key="2">
    <source>
        <dbReference type="EMBL" id="JAH53826.1"/>
    </source>
</evidence>